<name>A0A938YT43_9ARCH</name>
<keyword evidence="1" id="KW-0812">Transmembrane</keyword>
<sequence length="379" mass="42149">MQAGEKGKKQEKSETVGQQALEYLMTYGWTLILISAIVGLLIFIATPPQECQPFHSFSNNFLIENFEITGSDSSLLPNKFVIILKPKMTVTLQSYKLLSGSNECTENVIGESVRFGKLERIIISGEIKAECQDIIKECYQFTDEIKYTDYFGMARTETGRFTGRFTNVSQSYEATAWERSEFPTGILDNEPSKLIGSFDEKCPAEPPEEGTVNFVTAAAYETWSLPAGCNTGCTNGGCTGQGFAVAYCLKNAQYLAHGWYRAQLWMSPLFAGRKLYLVGNGSYEDPVTHEAETNGICINDNFYFYVNGNLLTRGGTTGIEGSEVIRHCDGCSESDYWCIPAVELTASSEFKFGEWNDIYVLVEDYCNGGGLKAFNFFMV</sequence>
<dbReference type="EMBL" id="JAFGDB010000066">
    <property type="protein sequence ID" value="MBN2067602.1"/>
    <property type="molecule type" value="Genomic_DNA"/>
</dbReference>
<proteinExistence type="predicted"/>
<reference evidence="2" key="1">
    <citation type="submission" date="2021-01" db="EMBL/GenBank/DDBJ databases">
        <title>Active Sulfur Cycling in an Early Earth Analoge.</title>
        <authorList>
            <person name="Hahn C.R."/>
            <person name="Youssef N.H."/>
            <person name="Elshahed M."/>
        </authorList>
    </citation>
    <scope>NUCLEOTIDE SEQUENCE</scope>
    <source>
        <strain evidence="2">Zod_Metabat.1151</strain>
    </source>
</reference>
<evidence type="ECO:0000313" key="2">
    <source>
        <dbReference type="EMBL" id="MBN2067602.1"/>
    </source>
</evidence>
<dbReference type="AlphaFoldDB" id="A0A938YT43"/>
<evidence type="ECO:0000313" key="3">
    <source>
        <dbReference type="Proteomes" id="UP000809243"/>
    </source>
</evidence>
<feature type="transmembrane region" description="Helical" evidence="1">
    <location>
        <begin position="21"/>
        <end position="45"/>
    </location>
</feature>
<dbReference type="Proteomes" id="UP000809243">
    <property type="component" value="Unassembled WGS sequence"/>
</dbReference>
<evidence type="ECO:0000256" key="1">
    <source>
        <dbReference type="SAM" id="Phobius"/>
    </source>
</evidence>
<accession>A0A938YT43</accession>
<keyword evidence="1" id="KW-1133">Transmembrane helix</keyword>
<comment type="caution">
    <text evidence="2">The sequence shown here is derived from an EMBL/GenBank/DDBJ whole genome shotgun (WGS) entry which is preliminary data.</text>
</comment>
<keyword evidence="1" id="KW-0472">Membrane</keyword>
<protein>
    <submittedName>
        <fullName evidence="2">Uncharacterized protein</fullName>
    </submittedName>
</protein>
<gene>
    <name evidence="2" type="ORF">JW744_03995</name>
</gene>
<organism evidence="2 3">
    <name type="scientific">Candidatus Iainarchaeum sp</name>
    <dbReference type="NCBI Taxonomy" id="3101447"/>
    <lineage>
        <taxon>Archaea</taxon>
        <taxon>Candidatus Iainarchaeota</taxon>
        <taxon>Candidatus Iainarchaeia</taxon>
        <taxon>Candidatus Iainarchaeales</taxon>
        <taxon>Candidatus Iainarchaeaceae</taxon>
        <taxon>Candidatus Iainarchaeum</taxon>
    </lineage>
</organism>